<dbReference type="PANTHER" id="PTHR47481:SF22">
    <property type="entry name" value="RETROTRANSPOSON GAG DOMAIN-CONTAINING PROTEIN"/>
    <property type="match status" value="1"/>
</dbReference>
<dbReference type="Pfam" id="PF07727">
    <property type="entry name" value="RVT_2"/>
    <property type="match status" value="1"/>
</dbReference>
<dbReference type="STRING" id="337451.A0A3S3MYB0"/>
<comment type="caution">
    <text evidence="3">The sequence shown here is derived from an EMBL/GenBank/DDBJ whole genome shotgun (WGS) entry which is preliminary data.</text>
</comment>
<proteinExistence type="predicted"/>
<dbReference type="OrthoDB" id="1000646at2759"/>
<keyword evidence="3" id="KW-0548">Nucleotidyltransferase</keyword>
<dbReference type="InterPro" id="IPR013103">
    <property type="entry name" value="RVT_2"/>
</dbReference>
<evidence type="ECO:0000259" key="2">
    <source>
        <dbReference type="Pfam" id="PF07727"/>
    </source>
</evidence>
<feature type="domain" description="Reverse transcriptase Ty1/copia-type" evidence="2">
    <location>
        <begin position="425"/>
        <end position="498"/>
    </location>
</feature>
<keyword evidence="4" id="KW-1185">Reference proteome</keyword>
<dbReference type="EMBL" id="QPKB01000004">
    <property type="protein sequence ID" value="RWR81869.1"/>
    <property type="molecule type" value="Genomic_DNA"/>
</dbReference>
<gene>
    <name evidence="3" type="ORF">CKAN_01057300</name>
</gene>
<feature type="compositionally biased region" description="Low complexity" evidence="1">
    <location>
        <begin position="335"/>
        <end position="357"/>
    </location>
</feature>
<dbReference type="AlphaFoldDB" id="A0A3S3MYB0"/>
<feature type="region of interest" description="Disordered" evidence="1">
    <location>
        <begin position="324"/>
        <end position="366"/>
    </location>
</feature>
<dbReference type="PANTHER" id="PTHR47481">
    <property type="match status" value="1"/>
</dbReference>
<dbReference type="Proteomes" id="UP000283530">
    <property type="component" value="Unassembled WGS sequence"/>
</dbReference>
<keyword evidence="3" id="KW-0695">RNA-directed DNA polymerase</keyword>
<evidence type="ECO:0000313" key="3">
    <source>
        <dbReference type="EMBL" id="RWR81869.1"/>
    </source>
</evidence>
<accession>A0A3S3MYB0</accession>
<name>A0A3S3MYB0_9MAGN</name>
<keyword evidence="3" id="KW-0808">Transferase</keyword>
<organism evidence="3 4">
    <name type="scientific">Cinnamomum micranthum f. kanehirae</name>
    <dbReference type="NCBI Taxonomy" id="337451"/>
    <lineage>
        <taxon>Eukaryota</taxon>
        <taxon>Viridiplantae</taxon>
        <taxon>Streptophyta</taxon>
        <taxon>Embryophyta</taxon>
        <taxon>Tracheophyta</taxon>
        <taxon>Spermatophyta</taxon>
        <taxon>Magnoliopsida</taxon>
        <taxon>Magnoliidae</taxon>
        <taxon>Laurales</taxon>
        <taxon>Lauraceae</taxon>
        <taxon>Cinnamomum</taxon>
    </lineage>
</organism>
<reference evidence="3 4" key="1">
    <citation type="journal article" date="2019" name="Nat. Plants">
        <title>Stout camphor tree genome fills gaps in understanding of flowering plant genome evolution.</title>
        <authorList>
            <person name="Chaw S.M."/>
            <person name="Liu Y.C."/>
            <person name="Wu Y.W."/>
            <person name="Wang H.Y."/>
            <person name="Lin C.I."/>
            <person name="Wu C.S."/>
            <person name="Ke H.M."/>
            <person name="Chang L.Y."/>
            <person name="Hsu C.Y."/>
            <person name="Yang H.T."/>
            <person name="Sudianto E."/>
            <person name="Hsu M.H."/>
            <person name="Wu K.P."/>
            <person name="Wang L.N."/>
            <person name="Leebens-Mack J.H."/>
            <person name="Tsai I.J."/>
        </authorList>
    </citation>
    <scope>NUCLEOTIDE SEQUENCE [LARGE SCALE GENOMIC DNA]</scope>
    <source>
        <strain evidence="4">cv. Chaw 1501</strain>
        <tissue evidence="3">Young leaves</tissue>
    </source>
</reference>
<sequence>MSHVDGSYTCPPQFVIDKNGNLTDVVSPDFLRWQTQDQTLLSWFISSLTEPVLAQKKSIADNLVAVAQPVSDSDLVSSLLSGLSSEYEAFITSMTTRIEPISLDELIGFFFCHRRLVSRNHLFLLICLQLTWPPIQQVHSEAEGVVLNPMETVATGGHGRNRGRGRHTCGFRQSGRGRTICQVCNKPGHTAAYCYHRYEPDFQSNIPSPASMMAASSIGPDTAWYPDSGATHNLTADMANLSTHSDYHGPDQVQLRNGRLYISRDVVFNACIFPFSQPVVPSPLTTSPSPPLTVSTFSTPSMPTTDGVLHSIVVACSLPSSIPPSQSLDDTSQLPPSSVAATPNSSPSSSASTQPSPHHMVTRNKDHTRCPKEYPYYVTTRYPLPRGLVAQCAMTDVEPTSFTQASKDPNWRATMDDEFNALIRNGTWSLVPHSSHMNLVGCKWVYRIKQNADGSIDRYKARFVAKGFHQQPSIDFKETFSPVVKPTTIRLVLSLALKY</sequence>
<evidence type="ECO:0000313" key="4">
    <source>
        <dbReference type="Proteomes" id="UP000283530"/>
    </source>
</evidence>
<protein>
    <submittedName>
        <fullName evidence="3">Reverse transcriptase, RNA-dependent DNA polymerase</fullName>
    </submittedName>
</protein>
<evidence type="ECO:0000256" key="1">
    <source>
        <dbReference type="SAM" id="MobiDB-lite"/>
    </source>
</evidence>
<dbReference type="GO" id="GO:0003964">
    <property type="term" value="F:RNA-directed DNA polymerase activity"/>
    <property type="evidence" value="ECO:0007669"/>
    <property type="project" value="UniProtKB-KW"/>
</dbReference>